<reference evidence="1" key="1">
    <citation type="submission" date="2021-03" db="EMBL/GenBank/DDBJ databases">
        <authorList>
            <person name="Thompson D.W."/>
            <person name="Brown H.M.F."/>
            <person name="Thompson S.D."/>
            <person name="Grose J.H."/>
        </authorList>
    </citation>
    <scope>NUCLEOTIDE SEQUENCE</scope>
</reference>
<proteinExistence type="predicted"/>
<protein>
    <submittedName>
        <fullName evidence="1">Uncharacterized protein</fullName>
    </submittedName>
</protein>
<accession>A0AAE7W9N3</accession>
<keyword evidence="2" id="KW-1185">Reference proteome</keyword>
<evidence type="ECO:0000313" key="1">
    <source>
        <dbReference type="EMBL" id="QYA57455.1"/>
    </source>
</evidence>
<organism evidence="1 2">
    <name type="scientific">Hafnia phage vB_HpaM_SarahDanielle</name>
    <dbReference type="NCBI Taxonomy" id="2836113"/>
    <lineage>
        <taxon>Viruses</taxon>
        <taxon>Duplodnaviria</taxon>
        <taxon>Heunggongvirae</taxon>
        <taxon>Uroviricota</taxon>
        <taxon>Caudoviricetes</taxon>
        <taxon>Andersonviridae</taxon>
        <taxon>Andersonviridae incertae sedis</taxon>
        <taxon>Daniellevirus</taxon>
        <taxon>Daniellevirus danielle</taxon>
    </lineage>
</organism>
<dbReference type="EMBL" id="MW749010">
    <property type="protein sequence ID" value="QYA57455.1"/>
    <property type="molecule type" value="Genomic_DNA"/>
</dbReference>
<dbReference type="Proteomes" id="UP000827626">
    <property type="component" value="Segment"/>
</dbReference>
<gene>
    <name evidence="1" type="ORF">SARAHDANIELLE_27</name>
</gene>
<evidence type="ECO:0000313" key="2">
    <source>
        <dbReference type="Proteomes" id="UP000827626"/>
    </source>
</evidence>
<sequence length="82" mass="8929">MDYIGVGDVVYFESYTGGSDYYKLLTRGTGIVCRIESLSTGGELCTVNYIDKDGKPDSATVCMGVRNFEADTIRLLTDLIGD</sequence>
<name>A0AAE7W9N3_9CAUD</name>